<dbReference type="Proteomes" id="UP000814140">
    <property type="component" value="Unassembled WGS sequence"/>
</dbReference>
<proteinExistence type="predicted"/>
<keyword evidence="2" id="KW-1185">Reference proteome</keyword>
<dbReference type="EMBL" id="MU277195">
    <property type="protein sequence ID" value="KAI0065413.1"/>
    <property type="molecule type" value="Genomic_DNA"/>
</dbReference>
<evidence type="ECO:0000313" key="1">
    <source>
        <dbReference type="EMBL" id="KAI0065413.1"/>
    </source>
</evidence>
<reference evidence="1" key="2">
    <citation type="journal article" date="2022" name="New Phytol.">
        <title>Evolutionary transition to the ectomycorrhizal habit in the genomes of a hyperdiverse lineage of mushroom-forming fungi.</title>
        <authorList>
            <person name="Looney B."/>
            <person name="Miyauchi S."/>
            <person name="Morin E."/>
            <person name="Drula E."/>
            <person name="Courty P.E."/>
            <person name="Kohler A."/>
            <person name="Kuo A."/>
            <person name="LaButti K."/>
            <person name="Pangilinan J."/>
            <person name="Lipzen A."/>
            <person name="Riley R."/>
            <person name="Andreopoulos W."/>
            <person name="He G."/>
            <person name="Johnson J."/>
            <person name="Nolan M."/>
            <person name="Tritt A."/>
            <person name="Barry K.W."/>
            <person name="Grigoriev I.V."/>
            <person name="Nagy L.G."/>
            <person name="Hibbett D."/>
            <person name="Henrissat B."/>
            <person name="Matheny P.B."/>
            <person name="Labbe J."/>
            <person name="Martin F.M."/>
        </authorList>
    </citation>
    <scope>NUCLEOTIDE SEQUENCE</scope>
    <source>
        <strain evidence="1">HHB10654</strain>
    </source>
</reference>
<gene>
    <name evidence="1" type="ORF">BV25DRAFT_1989112</name>
</gene>
<name>A0ACB8T9B0_9AGAM</name>
<protein>
    <submittedName>
        <fullName evidence="1">Uncharacterized protein</fullName>
    </submittedName>
</protein>
<organism evidence="1 2">
    <name type="scientific">Artomyces pyxidatus</name>
    <dbReference type="NCBI Taxonomy" id="48021"/>
    <lineage>
        <taxon>Eukaryota</taxon>
        <taxon>Fungi</taxon>
        <taxon>Dikarya</taxon>
        <taxon>Basidiomycota</taxon>
        <taxon>Agaricomycotina</taxon>
        <taxon>Agaricomycetes</taxon>
        <taxon>Russulales</taxon>
        <taxon>Auriscalpiaceae</taxon>
        <taxon>Artomyces</taxon>
    </lineage>
</organism>
<accession>A0ACB8T9B0</accession>
<comment type="caution">
    <text evidence="1">The sequence shown here is derived from an EMBL/GenBank/DDBJ whole genome shotgun (WGS) entry which is preliminary data.</text>
</comment>
<reference evidence="1" key="1">
    <citation type="submission" date="2021-03" db="EMBL/GenBank/DDBJ databases">
        <authorList>
            <consortium name="DOE Joint Genome Institute"/>
            <person name="Ahrendt S."/>
            <person name="Looney B.P."/>
            <person name="Miyauchi S."/>
            <person name="Morin E."/>
            <person name="Drula E."/>
            <person name="Courty P.E."/>
            <person name="Chicoki N."/>
            <person name="Fauchery L."/>
            <person name="Kohler A."/>
            <person name="Kuo A."/>
            <person name="Labutti K."/>
            <person name="Pangilinan J."/>
            <person name="Lipzen A."/>
            <person name="Riley R."/>
            <person name="Andreopoulos W."/>
            <person name="He G."/>
            <person name="Johnson J."/>
            <person name="Barry K.W."/>
            <person name="Grigoriev I.V."/>
            <person name="Nagy L."/>
            <person name="Hibbett D."/>
            <person name="Henrissat B."/>
            <person name="Matheny P.B."/>
            <person name="Labbe J."/>
            <person name="Martin F."/>
        </authorList>
    </citation>
    <scope>NUCLEOTIDE SEQUENCE</scope>
    <source>
        <strain evidence="1">HHB10654</strain>
    </source>
</reference>
<evidence type="ECO:0000313" key="2">
    <source>
        <dbReference type="Proteomes" id="UP000814140"/>
    </source>
</evidence>
<sequence length="114" mass="12424">MVIDAKTPDAPPPSYSPPPGVSSYQPPPAPVPAAAAPGPSIPQQPAQPAPYPPSPPQQQPSQMDQAQWQGQQYRNQCSYFTRQYMHVAHEATMMLRHLSVCAVSYVQSYYSLSA</sequence>